<evidence type="ECO:0000256" key="2">
    <source>
        <dbReference type="ARBA" id="ARBA00022980"/>
    </source>
</evidence>
<dbReference type="CDD" id="cd04465">
    <property type="entry name" value="S1_RPS1_repeat_ec2_hs2"/>
    <property type="match status" value="1"/>
</dbReference>
<dbReference type="InterPro" id="IPR003029">
    <property type="entry name" value="S1_domain"/>
</dbReference>
<dbReference type="FunFam" id="2.40.50.140:FF:000051">
    <property type="entry name" value="RNA-binding transcriptional accessory protein"/>
    <property type="match status" value="1"/>
</dbReference>
<sequence length="269" mass="30268">MYFVFFFEQYYTSMLYLRQYKRTFSIMFLIIRRELNTMSEELLHEETQNEGTPVTMADLEEHFDDANPWNVVKSYMEKGTVLPVKVEGIVNGGAIAMVEGLRGFIPASRLSLSYIEDLETYLLKDIEVKVIDVDEANNRLVLSAREILQEKARKEREAKIAAVKVGSIVTGTVESLQNYGAFVDLGDGLSGLVHISQISLKRIKSPADVLNVGDEVTVKIIGIKDGKISLSMKALEEEKKEEEEIHVEIPKAEEIGTSLGDLFKGLKLD</sequence>
<name>A6BHV7_9FIRM</name>
<dbReference type="GO" id="GO:0003729">
    <property type="term" value="F:mRNA binding"/>
    <property type="evidence" value="ECO:0007669"/>
    <property type="project" value="UniProtKB-ARBA"/>
</dbReference>
<dbReference type="AlphaFoldDB" id="A6BHV7"/>
<dbReference type="GO" id="GO:0003735">
    <property type="term" value="F:structural constituent of ribosome"/>
    <property type="evidence" value="ECO:0007669"/>
    <property type="project" value="TreeGrafter"/>
</dbReference>
<dbReference type="SMART" id="SM00316">
    <property type="entry name" value="S1"/>
    <property type="match status" value="2"/>
</dbReference>
<dbReference type="GO" id="GO:0005737">
    <property type="term" value="C:cytoplasm"/>
    <property type="evidence" value="ECO:0007669"/>
    <property type="project" value="UniProtKB-ARBA"/>
</dbReference>
<dbReference type="CDD" id="cd05692">
    <property type="entry name" value="S1_RPS1_repeat_hs4"/>
    <property type="match status" value="1"/>
</dbReference>
<comment type="similarity">
    <text evidence="1">Belongs to the bacterial ribosomal protein bS1 family.</text>
</comment>
<dbReference type="PRINTS" id="PR00681">
    <property type="entry name" value="RIBOSOMALS1"/>
</dbReference>
<gene>
    <name evidence="5" type="ORF">DORLON_01883</name>
</gene>
<protein>
    <submittedName>
        <fullName evidence="5">S1 RNA binding domain protein</fullName>
    </submittedName>
</protein>
<dbReference type="SUPFAM" id="SSF50249">
    <property type="entry name" value="Nucleic acid-binding proteins"/>
    <property type="match status" value="2"/>
</dbReference>
<evidence type="ECO:0000256" key="1">
    <source>
        <dbReference type="ARBA" id="ARBA00006767"/>
    </source>
</evidence>
<proteinExistence type="inferred from homology"/>
<dbReference type="InterPro" id="IPR012340">
    <property type="entry name" value="NA-bd_OB-fold"/>
</dbReference>
<keyword evidence="3" id="KW-0687">Ribonucleoprotein</keyword>
<dbReference type="Gene3D" id="2.40.50.140">
    <property type="entry name" value="Nucleic acid-binding proteins"/>
    <property type="match status" value="2"/>
</dbReference>
<dbReference type="GO" id="GO:0005840">
    <property type="term" value="C:ribosome"/>
    <property type="evidence" value="ECO:0007669"/>
    <property type="project" value="UniProtKB-KW"/>
</dbReference>
<evidence type="ECO:0000313" key="5">
    <source>
        <dbReference type="EMBL" id="EDM62673.1"/>
    </source>
</evidence>
<dbReference type="PANTHER" id="PTHR10724:SF7">
    <property type="entry name" value="SMALL RIBOSOMAL SUBUNIT PROTEIN BS1C"/>
    <property type="match status" value="1"/>
</dbReference>
<feature type="domain" description="S1 motif" evidence="4">
    <location>
        <begin position="79"/>
        <end position="145"/>
    </location>
</feature>
<keyword evidence="2" id="KW-0689">Ribosomal protein</keyword>
<dbReference type="PROSITE" id="PS50126">
    <property type="entry name" value="S1"/>
    <property type="match status" value="2"/>
</dbReference>
<dbReference type="GO" id="GO:0006412">
    <property type="term" value="P:translation"/>
    <property type="evidence" value="ECO:0007669"/>
    <property type="project" value="TreeGrafter"/>
</dbReference>
<dbReference type="InterPro" id="IPR035104">
    <property type="entry name" value="Ribosomal_protein_S1-like"/>
</dbReference>
<organism evidence="5 6">
    <name type="scientific">Dorea longicatena DSM 13814</name>
    <dbReference type="NCBI Taxonomy" id="411462"/>
    <lineage>
        <taxon>Bacteria</taxon>
        <taxon>Bacillati</taxon>
        <taxon>Bacillota</taxon>
        <taxon>Clostridia</taxon>
        <taxon>Lachnospirales</taxon>
        <taxon>Lachnospiraceae</taxon>
        <taxon>Dorea</taxon>
    </lineage>
</organism>
<dbReference type="GO" id="GO:1990904">
    <property type="term" value="C:ribonucleoprotein complex"/>
    <property type="evidence" value="ECO:0007669"/>
    <property type="project" value="UniProtKB-KW"/>
</dbReference>
<dbReference type="Pfam" id="PF00575">
    <property type="entry name" value="S1"/>
    <property type="match status" value="2"/>
</dbReference>
<dbReference type="HOGENOM" id="CLU_015805_4_2_9"/>
<reference evidence="5 6" key="2">
    <citation type="submission" date="2007-04" db="EMBL/GenBank/DDBJ databases">
        <title>Draft genome sequence of Dorea longicatena (DSM 13814).</title>
        <authorList>
            <person name="Sudarsanam P."/>
            <person name="Ley R."/>
            <person name="Guruge J."/>
            <person name="Turnbaugh P.J."/>
            <person name="Mahowald M."/>
            <person name="Liep D."/>
            <person name="Gordon J."/>
        </authorList>
    </citation>
    <scope>NUCLEOTIDE SEQUENCE [LARGE SCALE GENOMIC DNA]</scope>
    <source>
        <strain evidence="5 6">DSM 13814</strain>
    </source>
</reference>
<dbReference type="eggNOG" id="COG0539">
    <property type="taxonomic scope" value="Bacteria"/>
</dbReference>
<dbReference type="PANTHER" id="PTHR10724">
    <property type="entry name" value="30S RIBOSOMAL PROTEIN S1"/>
    <property type="match status" value="1"/>
</dbReference>
<dbReference type="InterPro" id="IPR050437">
    <property type="entry name" value="Ribos_protein_bS1-like"/>
</dbReference>
<evidence type="ECO:0000313" key="6">
    <source>
        <dbReference type="Proteomes" id="UP000004016"/>
    </source>
</evidence>
<dbReference type="EMBL" id="AAXB02000010">
    <property type="protein sequence ID" value="EDM62673.1"/>
    <property type="molecule type" value="Genomic_DNA"/>
</dbReference>
<evidence type="ECO:0000256" key="3">
    <source>
        <dbReference type="ARBA" id="ARBA00023274"/>
    </source>
</evidence>
<evidence type="ECO:0000259" key="4">
    <source>
        <dbReference type="PROSITE" id="PS50126"/>
    </source>
</evidence>
<accession>A6BHV7</accession>
<comment type="caution">
    <text evidence="5">The sequence shown here is derived from an EMBL/GenBank/DDBJ whole genome shotgun (WGS) entry which is preliminary data.</text>
</comment>
<feature type="domain" description="S1 motif" evidence="4">
    <location>
        <begin position="166"/>
        <end position="233"/>
    </location>
</feature>
<reference evidence="5 6" key="1">
    <citation type="submission" date="2007-03" db="EMBL/GenBank/DDBJ databases">
        <authorList>
            <person name="Fulton L."/>
            <person name="Clifton S."/>
            <person name="Fulton B."/>
            <person name="Xu J."/>
            <person name="Minx P."/>
            <person name="Pepin K.H."/>
            <person name="Johnson M."/>
            <person name="Thiruvilangam P."/>
            <person name="Bhonagiri V."/>
            <person name="Nash W.E."/>
            <person name="Mardis E.R."/>
            <person name="Wilson R.K."/>
        </authorList>
    </citation>
    <scope>NUCLEOTIDE SEQUENCE [LARGE SCALE GENOMIC DNA]</scope>
    <source>
        <strain evidence="5 6">DSM 13814</strain>
    </source>
</reference>
<dbReference type="Proteomes" id="UP000004016">
    <property type="component" value="Unassembled WGS sequence"/>
</dbReference>